<proteinExistence type="predicted"/>
<name>A0A4Y9IJP6_9BACT</name>
<sequence length="248" mass="29348">MRLYFVFTILFVSQLIHSQVKIEGKLSFDFSFMNDQQFIDSIPNFPNDLYEYYNVRITRDLDFGLKESILGLVSSFHKGNIGLSKYKMSDIHLLTKNDSVIAIIGEIPNYKTSIYFNKIEVNKYIRKHDSFYQTKTTVNDLRNDLLKDEYYGYICGEAPVIYEIPQYNGLSFDNLKNINQFRYWLRSYNPELQTYGVDALSYLYKKKYSDKNDEKVKQDRSIIKYIKQRNSILNTCSGCFVGIYERVF</sequence>
<evidence type="ECO:0000313" key="1">
    <source>
        <dbReference type="EMBL" id="TFU86989.1"/>
    </source>
</evidence>
<protein>
    <submittedName>
        <fullName evidence="1">Uncharacterized protein</fullName>
    </submittedName>
</protein>
<dbReference type="OrthoDB" id="1428619at2"/>
<comment type="caution">
    <text evidence="1">The sequence shown here is derived from an EMBL/GenBank/DDBJ whole genome shotgun (WGS) entry which is preliminary data.</text>
</comment>
<dbReference type="RefSeq" id="WP_135107273.1">
    <property type="nucleotide sequence ID" value="NZ_JADGKW010000007.1"/>
</dbReference>
<dbReference type="Proteomes" id="UP000298285">
    <property type="component" value="Unassembled WGS sequence"/>
</dbReference>
<gene>
    <name evidence="1" type="ORF">E4T88_16200</name>
</gene>
<dbReference type="EMBL" id="SPPK01000007">
    <property type="protein sequence ID" value="TFU86989.1"/>
    <property type="molecule type" value="Genomic_DNA"/>
</dbReference>
<accession>A0A4Y9IJP6</accession>
<organism evidence="1 2">
    <name type="scientific">Dysgonomonas mossii</name>
    <dbReference type="NCBI Taxonomy" id="163665"/>
    <lineage>
        <taxon>Bacteria</taxon>
        <taxon>Pseudomonadati</taxon>
        <taxon>Bacteroidota</taxon>
        <taxon>Bacteroidia</taxon>
        <taxon>Bacteroidales</taxon>
        <taxon>Dysgonomonadaceae</taxon>
        <taxon>Dysgonomonas</taxon>
    </lineage>
</organism>
<reference evidence="1 2" key="1">
    <citation type="submission" date="2019-03" db="EMBL/GenBank/DDBJ databases">
        <title>Diversity of the mouse oral microbiome.</title>
        <authorList>
            <person name="Joseph S."/>
            <person name="Aduse-Opoku J."/>
            <person name="Curtis M."/>
            <person name="Wade W."/>
            <person name="Hashim A."/>
        </authorList>
    </citation>
    <scope>NUCLEOTIDE SEQUENCE [LARGE SCALE GENOMIC DNA]</scope>
    <source>
        <strain evidence="1 2">P11</strain>
    </source>
</reference>
<dbReference type="AlphaFoldDB" id="A0A4Y9IJP6"/>
<evidence type="ECO:0000313" key="2">
    <source>
        <dbReference type="Proteomes" id="UP000298285"/>
    </source>
</evidence>